<name>A0A1U7TJJ4_CARSF</name>
<feature type="compositionally biased region" description="Basic and acidic residues" evidence="1">
    <location>
        <begin position="513"/>
        <end position="535"/>
    </location>
</feature>
<feature type="compositionally biased region" description="Polar residues" evidence="1">
    <location>
        <begin position="194"/>
        <end position="220"/>
    </location>
</feature>
<feature type="compositionally biased region" description="Polar residues" evidence="1">
    <location>
        <begin position="82"/>
        <end position="93"/>
    </location>
</feature>
<feature type="compositionally biased region" description="Low complexity" evidence="1">
    <location>
        <begin position="660"/>
        <end position="669"/>
    </location>
</feature>
<dbReference type="InterPro" id="IPR031715">
    <property type="entry name" value="DUF4727"/>
</dbReference>
<organism evidence="2 3">
    <name type="scientific">Carlito syrichta</name>
    <name type="common">Philippine tarsier</name>
    <name type="synonym">Tarsius syrichta</name>
    <dbReference type="NCBI Taxonomy" id="1868482"/>
    <lineage>
        <taxon>Eukaryota</taxon>
        <taxon>Metazoa</taxon>
        <taxon>Chordata</taxon>
        <taxon>Craniata</taxon>
        <taxon>Vertebrata</taxon>
        <taxon>Euteleostomi</taxon>
        <taxon>Mammalia</taxon>
        <taxon>Eutheria</taxon>
        <taxon>Euarchontoglires</taxon>
        <taxon>Primates</taxon>
        <taxon>Haplorrhini</taxon>
        <taxon>Tarsiiformes</taxon>
        <taxon>Tarsiidae</taxon>
        <taxon>Carlito</taxon>
    </lineage>
</organism>
<feature type="compositionally biased region" description="Polar residues" evidence="1">
    <location>
        <begin position="470"/>
        <end position="483"/>
    </location>
</feature>
<dbReference type="OrthoDB" id="9834506at2759"/>
<dbReference type="Proteomes" id="UP000189704">
    <property type="component" value="Unplaced"/>
</dbReference>
<reference evidence="3" key="1">
    <citation type="submission" date="2025-08" db="UniProtKB">
        <authorList>
            <consortium name="RefSeq"/>
        </authorList>
    </citation>
    <scope>IDENTIFICATION</scope>
</reference>
<feature type="compositionally biased region" description="Basic and acidic residues" evidence="1">
    <location>
        <begin position="566"/>
        <end position="593"/>
    </location>
</feature>
<proteinExistence type="predicted"/>
<protein>
    <submittedName>
        <fullName evidence="3">Uncharacterized protein LOC103264367</fullName>
    </submittedName>
</protein>
<dbReference type="PANTHER" id="PTHR22379">
    <property type="entry name" value="RIKEN CDNA 4930407I10 GENE"/>
    <property type="match status" value="1"/>
</dbReference>
<feature type="region of interest" description="Disordered" evidence="1">
    <location>
        <begin position="660"/>
        <end position="679"/>
    </location>
</feature>
<evidence type="ECO:0000313" key="2">
    <source>
        <dbReference type="Proteomes" id="UP000189704"/>
    </source>
</evidence>
<feature type="compositionally biased region" description="Basic and acidic residues" evidence="1">
    <location>
        <begin position="170"/>
        <end position="180"/>
    </location>
</feature>
<feature type="compositionally biased region" description="Basic and acidic residues" evidence="1">
    <location>
        <begin position="221"/>
        <end position="235"/>
    </location>
</feature>
<feature type="compositionally biased region" description="Basic and acidic residues" evidence="1">
    <location>
        <begin position="428"/>
        <end position="445"/>
    </location>
</feature>
<feature type="compositionally biased region" description="Polar residues" evidence="1">
    <location>
        <begin position="404"/>
        <end position="427"/>
    </location>
</feature>
<feature type="region of interest" description="Disordered" evidence="1">
    <location>
        <begin position="949"/>
        <end position="974"/>
    </location>
</feature>
<feature type="compositionally biased region" description="Basic and acidic residues" evidence="1">
    <location>
        <begin position="69"/>
        <end position="81"/>
    </location>
</feature>
<feature type="region of interest" description="Disordered" evidence="1">
    <location>
        <begin position="797"/>
        <end position="839"/>
    </location>
</feature>
<feature type="region of interest" description="Disordered" evidence="1">
    <location>
        <begin position="684"/>
        <end position="705"/>
    </location>
</feature>
<dbReference type="RefSeq" id="XP_008060214.2">
    <property type="nucleotide sequence ID" value="XM_008062023.2"/>
</dbReference>
<dbReference type="KEGG" id="csyr:103264367"/>
<dbReference type="AlphaFoldDB" id="A0A1U7TJJ4"/>
<gene>
    <name evidence="3" type="primary">LOC103264367</name>
</gene>
<dbReference type="GeneID" id="103264367"/>
<evidence type="ECO:0000256" key="1">
    <source>
        <dbReference type="SAM" id="MobiDB-lite"/>
    </source>
</evidence>
<feature type="compositionally biased region" description="Basic and acidic residues" evidence="1">
    <location>
        <begin position="46"/>
        <end position="61"/>
    </location>
</feature>
<sequence length="1250" mass="139199">MRDDAETKALGCGNQRIVMNEIDGEILKAVWENQDQREVENIAKIQELRKTNQKEDKDKNPPETQTHMGENHEQLRCRIDAETQTPKLGNQDRNGGEGAVEIQIFERKNKRKAGGEDEGEIQEETQMPEWGKQDQIRDDPGAEIQTQKGRNKDQVGGTDAVQTQSSGRENLGEVKKKDGVETQALEWGKEESNGSENVTEIQTSGWEKQEQSGSETASETQESRGENQKLLRHETQVGWGSQSMGRGEEAEETQISSRKWLREIRQEDWVVIQAPWWGNQRLVASRVDREFDILCWGSQNQIGSEHRVEIHAPEKRGQGEDGHKIENQEQLRDETDVKIHPAGRKNKEKLGNENGTDIQALRKRIPKEVKGDNDKETWKLGEENKSQSGIELNDKIHIPRWKNQEPTNGKNGTVTQTSEAENWSELASKTDGETHSAGWKKEKTGGENSAEIQVQGKRNLREVGGEDGTETWTPGEENQNQLRSDFDRKTLLSEWENQKQMGDKNGTEIQDLDEGKQREPEGKDSIKTRRPERENQAQLDSEIGGNHSPGSRNLEQIGGKSIVENRASEKRNQREVGSEDGRKIQRFRGENQRLLKRKVNGKTCPSEWKNQKQIGGGNEGIKIQGKRNLRGTTGDDDMETQAPVGDDQGQSRSEIGGEIQAQGQGNQIEGGDEDIAGPWAEGSQRKYTAEDAGGPQAPRGGNKDWVTGKGAVKASLQVDCSGDEGPTSRKHSPARLPTFTGSGYEVMEQEQTVAVNGFVSAPCLGMKLLPLWSEVFLLAGGKGEHLASQGTALAREHRVRVSSTSQQIRPKSWRRRQRDKGTDPGKASTLTQQPQNPQSLDAPLVVPFACPSLLCGQAPQAATALVGAPIALTVLPKWPILKKSKRLLLESLMRRRIAHLKWGLPRRILESYLLFYFLGSCSLPLAGVRLPGLHTDQKLQGQQEKYCEAQGSTPGLKSPERFPNKKSPKVPTKTGALKYRPHLSEPKGVSIKSEKSRRVMPLGGVREPQEIQEVAFRAKLPAPRNCRPAGESRNWCGQERVREPSSENSSNRKMARPGVSQIAERTLSRVRTSSSRAGHAHWRKESTSWKVSKPPGLKYQQPTNWRRGNLKPAEGRGAGQQPFSDSTETFNFKKSFRSPAAKLSMTLLNKISWSPQLVKRQHPTPNLSPKEPDPTLLPKVFAAMNMGVQVFGAILLTVGSTEVSIRSLFCPILKIILIEARHSNSLSCVGKVVLCMGHYYPGPFGYHEGS</sequence>
<feature type="region of interest" description="Disordered" evidence="1">
    <location>
        <begin position="379"/>
        <end position="653"/>
    </location>
</feature>
<accession>A0A1U7TJJ4</accession>
<feature type="compositionally biased region" description="Polar residues" evidence="1">
    <location>
        <begin position="828"/>
        <end position="839"/>
    </location>
</feature>
<feature type="compositionally biased region" description="Basic and acidic residues" evidence="1">
    <location>
        <begin position="131"/>
        <end position="140"/>
    </location>
</feature>
<evidence type="ECO:0000313" key="3">
    <source>
        <dbReference type="RefSeq" id="XP_008060214.2"/>
    </source>
</evidence>
<keyword evidence="2" id="KW-1185">Reference proteome</keyword>
<feature type="region of interest" description="Disordered" evidence="1">
    <location>
        <begin position="1025"/>
        <end position="1127"/>
    </location>
</feature>
<feature type="region of interest" description="Disordered" evidence="1">
    <location>
        <begin position="46"/>
        <end position="253"/>
    </location>
</feature>
<dbReference type="PANTHER" id="PTHR22379:SF1">
    <property type="entry name" value="RIKEN CDNA 4930407I10 GENE"/>
    <property type="match status" value="1"/>
</dbReference>